<dbReference type="Proteomes" id="UP000252204">
    <property type="component" value="Unassembled WGS sequence"/>
</dbReference>
<organism evidence="2 3">
    <name type="scientific">Vreelandella sulfidaeris</name>
    <dbReference type="NCBI Taxonomy" id="115553"/>
    <lineage>
        <taxon>Bacteria</taxon>
        <taxon>Pseudomonadati</taxon>
        <taxon>Pseudomonadota</taxon>
        <taxon>Gammaproteobacteria</taxon>
        <taxon>Oceanospirillales</taxon>
        <taxon>Halomonadaceae</taxon>
        <taxon>Vreelandella</taxon>
    </lineage>
</organism>
<dbReference type="PROSITE" id="PS51352">
    <property type="entry name" value="THIOREDOXIN_2"/>
    <property type="match status" value="1"/>
</dbReference>
<accession>A0A365TSS4</accession>
<comment type="caution">
    <text evidence="2">The sequence shown here is derived from an EMBL/GenBank/DDBJ whole genome shotgun (WGS) entry which is preliminary data.</text>
</comment>
<dbReference type="EMBL" id="QNTU01000001">
    <property type="protein sequence ID" value="RBI69141.1"/>
    <property type="molecule type" value="Genomic_DNA"/>
</dbReference>
<dbReference type="RefSeq" id="WP_113267797.1">
    <property type="nucleotide sequence ID" value="NZ_QNTU01000001.1"/>
</dbReference>
<name>A0A365TSS4_9GAMM</name>
<sequence length="172" mass="18892">MSAHAKIDATFPAIALKTVTGETVTLGKPPQGQWQMLVMYRGLHCPICKKYLGQINDMKADFDNRNVQIVAVSTDPEEKAKKFADEVGLNFDVAYGLGIDQARDLGLYISTPLDSTETDQPFAEPGLFFIRPDGGLHFAEISSAPFCRPNLEMIKMGIATIQDKNYPPRGIG</sequence>
<evidence type="ECO:0000313" key="3">
    <source>
        <dbReference type="Proteomes" id="UP000252204"/>
    </source>
</evidence>
<dbReference type="SUPFAM" id="SSF52833">
    <property type="entry name" value="Thioredoxin-like"/>
    <property type="match status" value="1"/>
</dbReference>
<proteinExistence type="predicted"/>
<keyword evidence="3" id="KW-1185">Reference proteome</keyword>
<keyword evidence="2" id="KW-0560">Oxidoreductase</keyword>
<dbReference type="Gene3D" id="3.40.30.10">
    <property type="entry name" value="Glutaredoxin"/>
    <property type="match status" value="1"/>
</dbReference>
<reference evidence="3" key="1">
    <citation type="submission" date="2018-06" db="EMBL/GenBank/DDBJ databases">
        <title>Whole genome sequencing of four bacterial strains from South Shetland trench revealing bio-synthetic gene clusters.</title>
        <authorList>
            <person name="Abdel-Mageed W.M."/>
            <person name="Lehri B."/>
            <person name="Jarmusch S."/>
            <person name="Miranda K."/>
            <person name="Goodfellow M."/>
            <person name="Jaspars M."/>
            <person name="Karlyshev A.V."/>
        </authorList>
    </citation>
    <scope>NUCLEOTIDE SEQUENCE [LARGE SCALE GENOMIC DNA]</scope>
    <source>
        <strain evidence="3">SST4</strain>
    </source>
</reference>
<dbReference type="AlphaFoldDB" id="A0A365TSS4"/>
<gene>
    <name evidence="2" type="ORF">DQ400_00050</name>
</gene>
<dbReference type="InterPro" id="IPR000866">
    <property type="entry name" value="AhpC/TSA"/>
</dbReference>
<evidence type="ECO:0000259" key="1">
    <source>
        <dbReference type="PROSITE" id="PS51352"/>
    </source>
</evidence>
<dbReference type="OrthoDB" id="9809746at2"/>
<dbReference type="Pfam" id="PF00578">
    <property type="entry name" value="AhpC-TSA"/>
    <property type="match status" value="1"/>
</dbReference>
<dbReference type="CDD" id="cd02970">
    <property type="entry name" value="PRX_like2"/>
    <property type="match status" value="1"/>
</dbReference>
<dbReference type="GO" id="GO:0004601">
    <property type="term" value="F:peroxidase activity"/>
    <property type="evidence" value="ECO:0007669"/>
    <property type="project" value="UniProtKB-KW"/>
</dbReference>
<dbReference type="InterPro" id="IPR036249">
    <property type="entry name" value="Thioredoxin-like_sf"/>
</dbReference>
<keyword evidence="2" id="KW-0575">Peroxidase</keyword>
<evidence type="ECO:0000313" key="2">
    <source>
        <dbReference type="EMBL" id="RBI69141.1"/>
    </source>
</evidence>
<protein>
    <submittedName>
        <fullName evidence="2">Thioredoxin peroxidase</fullName>
    </submittedName>
</protein>
<dbReference type="InterPro" id="IPR013766">
    <property type="entry name" value="Thioredoxin_domain"/>
</dbReference>
<feature type="domain" description="Thioredoxin" evidence="1">
    <location>
        <begin position="5"/>
        <end position="163"/>
    </location>
</feature>